<keyword evidence="11" id="KW-0479">Metal-binding</keyword>
<dbReference type="GO" id="GO:0046872">
    <property type="term" value="F:metal ion binding"/>
    <property type="evidence" value="ECO:0007669"/>
    <property type="project" value="UniProtKB-KW"/>
</dbReference>
<evidence type="ECO:0000313" key="13">
    <source>
        <dbReference type="EMBL" id="SHI71514.1"/>
    </source>
</evidence>
<accession>A0A1M6DE03</accession>
<dbReference type="SMART" id="SM00228">
    <property type="entry name" value="PDZ"/>
    <property type="match status" value="2"/>
</dbReference>
<feature type="transmembrane region" description="Helical" evidence="11">
    <location>
        <begin position="336"/>
        <end position="356"/>
    </location>
</feature>
<feature type="transmembrane region" description="Helical" evidence="11">
    <location>
        <begin position="91"/>
        <end position="116"/>
    </location>
</feature>
<dbReference type="PANTHER" id="PTHR42837">
    <property type="entry name" value="REGULATOR OF SIGMA-E PROTEASE RSEP"/>
    <property type="match status" value="1"/>
</dbReference>
<comment type="cofactor">
    <cofactor evidence="1 11">
        <name>Zn(2+)</name>
        <dbReference type="ChEBI" id="CHEBI:29105"/>
    </cofactor>
</comment>
<evidence type="ECO:0000256" key="5">
    <source>
        <dbReference type="ARBA" id="ARBA00022692"/>
    </source>
</evidence>
<evidence type="ECO:0000256" key="10">
    <source>
        <dbReference type="ARBA" id="ARBA00023136"/>
    </source>
</evidence>
<keyword evidence="10 11" id="KW-0472">Membrane</keyword>
<dbReference type="Gene3D" id="2.30.42.10">
    <property type="match status" value="2"/>
</dbReference>
<feature type="transmembrane region" description="Helical" evidence="11">
    <location>
        <begin position="6"/>
        <end position="25"/>
    </location>
</feature>
<comment type="similarity">
    <text evidence="3 11">Belongs to the peptidase M50B family.</text>
</comment>
<dbReference type="AlphaFoldDB" id="A0A1M6DE03"/>
<dbReference type="Pfam" id="PF02163">
    <property type="entry name" value="Peptidase_M50"/>
    <property type="match status" value="1"/>
</dbReference>
<dbReference type="InterPro" id="IPR008915">
    <property type="entry name" value="Peptidase_M50"/>
</dbReference>
<dbReference type="Proteomes" id="UP000184052">
    <property type="component" value="Unassembled WGS sequence"/>
</dbReference>
<evidence type="ECO:0000256" key="2">
    <source>
        <dbReference type="ARBA" id="ARBA00004141"/>
    </source>
</evidence>
<dbReference type="EC" id="3.4.24.-" evidence="11"/>
<evidence type="ECO:0000256" key="11">
    <source>
        <dbReference type="RuleBase" id="RU362031"/>
    </source>
</evidence>
<dbReference type="STRING" id="1121476.SAMN02745751_00880"/>
<dbReference type="InterPro" id="IPR001478">
    <property type="entry name" value="PDZ"/>
</dbReference>
<feature type="transmembrane region" description="Helical" evidence="11">
    <location>
        <begin position="300"/>
        <end position="324"/>
    </location>
</feature>
<evidence type="ECO:0000256" key="8">
    <source>
        <dbReference type="ARBA" id="ARBA00022989"/>
    </source>
</evidence>
<comment type="subcellular location">
    <subcellularLocation>
        <location evidence="2">Membrane</location>
        <topology evidence="2">Multi-pass membrane protein</topology>
    </subcellularLocation>
</comment>
<protein>
    <recommendedName>
        <fullName evidence="11">Zinc metalloprotease</fullName>
        <ecNumber evidence="11">3.4.24.-</ecNumber>
    </recommendedName>
</protein>
<evidence type="ECO:0000256" key="4">
    <source>
        <dbReference type="ARBA" id="ARBA00022670"/>
    </source>
</evidence>
<dbReference type="GO" id="GO:0006508">
    <property type="term" value="P:proteolysis"/>
    <property type="evidence" value="ECO:0007669"/>
    <property type="project" value="UniProtKB-KW"/>
</dbReference>
<sequence>MITTISSIIIFSLVILIHELGHFMAARRVGIKVHEFSIGMGPVLYRKKGKKTDYLIKALPIGGYVRMEGEDDETFSHDSFNSKTALERFSVIFMGPMMNFILAFVLFFIIISTYGISGTTVEYIDMESNEYSSGLREGDEIISIEGNRVRFWDDLYEEISENEKGYNIIVERDGKEYDFNIENSYRYIIGISPTEIEGEYTTELSLVNMGYPASEAGIKAGDRVLAVNNINTETWDEVKNAIKGSQGNEIDIKVDRNGQTLSFQLKPMNQLTIGFYTEVERNIVAAFYGSLFKTVFYIKLMFQFVFMLFTGSVGTEAIAGPVGIISMVGEAAKIGLYPLINLAAFISLNLGFMNLLPIPALDGSRLIFILWEGISGKRIPPEKEGYVHFIGFVFLMALMFFILYKDILRLLT</sequence>
<evidence type="ECO:0000259" key="12">
    <source>
        <dbReference type="PROSITE" id="PS50106"/>
    </source>
</evidence>
<dbReference type="PROSITE" id="PS50106">
    <property type="entry name" value="PDZ"/>
    <property type="match status" value="1"/>
</dbReference>
<proteinExistence type="inferred from homology"/>
<dbReference type="GO" id="GO:0016020">
    <property type="term" value="C:membrane"/>
    <property type="evidence" value="ECO:0007669"/>
    <property type="project" value="UniProtKB-SubCell"/>
</dbReference>
<dbReference type="SUPFAM" id="SSF50156">
    <property type="entry name" value="PDZ domain-like"/>
    <property type="match status" value="2"/>
</dbReference>
<keyword evidence="5 11" id="KW-0812">Transmembrane</keyword>
<keyword evidence="9 11" id="KW-0482">Metalloprotease</keyword>
<evidence type="ECO:0000313" key="14">
    <source>
        <dbReference type="Proteomes" id="UP000184052"/>
    </source>
</evidence>
<reference evidence="13 14" key="1">
    <citation type="submission" date="2016-11" db="EMBL/GenBank/DDBJ databases">
        <authorList>
            <person name="Jaros S."/>
            <person name="Januszkiewicz K."/>
            <person name="Wedrychowicz H."/>
        </authorList>
    </citation>
    <scope>NUCLEOTIDE SEQUENCE [LARGE SCALE GENOMIC DNA]</scope>
    <source>
        <strain evidence="13 14">DSM 17477</strain>
    </source>
</reference>
<dbReference type="CDD" id="cd06163">
    <property type="entry name" value="S2P-M50_PDZ_RseP-like"/>
    <property type="match status" value="2"/>
</dbReference>
<evidence type="ECO:0000256" key="1">
    <source>
        <dbReference type="ARBA" id="ARBA00001947"/>
    </source>
</evidence>
<evidence type="ECO:0000256" key="7">
    <source>
        <dbReference type="ARBA" id="ARBA00022833"/>
    </source>
</evidence>
<keyword evidence="8 11" id="KW-1133">Transmembrane helix</keyword>
<evidence type="ECO:0000256" key="3">
    <source>
        <dbReference type="ARBA" id="ARBA00007931"/>
    </source>
</evidence>
<evidence type="ECO:0000256" key="6">
    <source>
        <dbReference type="ARBA" id="ARBA00022801"/>
    </source>
</evidence>
<dbReference type="InterPro" id="IPR004387">
    <property type="entry name" value="Pept_M50_Zn"/>
</dbReference>
<name>A0A1M6DE03_9FIRM</name>
<dbReference type="OrthoDB" id="9782003at2"/>
<organism evidence="13 14">
    <name type="scientific">Dethiosulfatibacter aminovorans DSM 17477</name>
    <dbReference type="NCBI Taxonomy" id="1121476"/>
    <lineage>
        <taxon>Bacteria</taxon>
        <taxon>Bacillati</taxon>
        <taxon>Bacillota</taxon>
        <taxon>Tissierellia</taxon>
        <taxon>Dethiosulfatibacter</taxon>
    </lineage>
</organism>
<gene>
    <name evidence="13" type="ORF">SAMN02745751_00880</name>
</gene>
<feature type="domain" description="PDZ" evidence="12">
    <location>
        <begin position="167"/>
        <end position="245"/>
    </location>
</feature>
<dbReference type="CDD" id="cd23081">
    <property type="entry name" value="cpPDZ_EcRseP-like"/>
    <property type="match status" value="1"/>
</dbReference>
<keyword evidence="6 11" id="KW-0378">Hydrolase</keyword>
<dbReference type="NCBIfam" id="TIGR00054">
    <property type="entry name" value="RIP metalloprotease RseP"/>
    <property type="match status" value="1"/>
</dbReference>
<evidence type="ECO:0000256" key="9">
    <source>
        <dbReference type="ARBA" id="ARBA00023049"/>
    </source>
</evidence>
<keyword evidence="4 13" id="KW-0645">Protease</keyword>
<feature type="transmembrane region" description="Helical" evidence="11">
    <location>
        <begin position="385"/>
        <end position="404"/>
    </location>
</feature>
<dbReference type="PANTHER" id="PTHR42837:SF2">
    <property type="entry name" value="MEMBRANE METALLOPROTEASE ARASP2, CHLOROPLASTIC-RELATED"/>
    <property type="match status" value="1"/>
</dbReference>
<dbReference type="Pfam" id="PF17820">
    <property type="entry name" value="PDZ_6"/>
    <property type="match status" value="1"/>
</dbReference>
<dbReference type="EMBL" id="FQZL01000006">
    <property type="protein sequence ID" value="SHI71514.1"/>
    <property type="molecule type" value="Genomic_DNA"/>
</dbReference>
<keyword evidence="7 11" id="KW-0862">Zinc</keyword>
<dbReference type="InterPro" id="IPR036034">
    <property type="entry name" value="PDZ_sf"/>
</dbReference>
<keyword evidence="14" id="KW-1185">Reference proteome</keyword>
<dbReference type="GO" id="GO:0004222">
    <property type="term" value="F:metalloendopeptidase activity"/>
    <property type="evidence" value="ECO:0007669"/>
    <property type="project" value="InterPro"/>
</dbReference>
<dbReference type="InterPro" id="IPR041489">
    <property type="entry name" value="PDZ_6"/>
</dbReference>
<dbReference type="RefSeq" id="WP_073047740.1">
    <property type="nucleotide sequence ID" value="NZ_FQZL01000006.1"/>
</dbReference>